<keyword evidence="3" id="KW-1185">Reference proteome</keyword>
<name>A0A840J7S8_9PSEU</name>
<proteinExistence type="predicted"/>
<evidence type="ECO:0000313" key="2">
    <source>
        <dbReference type="EMBL" id="MBB4689437.1"/>
    </source>
</evidence>
<gene>
    <name evidence="2" type="ORF">BJY18_006922</name>
</gene>
<feature type="compositionally biased region" description="Basic residues" evidence="1">
    <location>
        <begin position="87"/>
        <end position="103"/>
    </location>
</feature>
<feature type="region of interest" description="Disordered" evidence="1">
    <location>
        <begin position="1"/>
        <end position="132"/>
    </location>
</feature>
<dbReference type="AlphaFoldDB" id="A0A840J7S8"/>
<dbReference type="Proteomes" id="UP000581769">
    <property type="component" value="Unassembled WGS sequence"/>
</dbReference>
<protein>
    <submittedName>
        <fullName evidence="2">Uncharacterized protein</fullName>
    </submittedName>
</protein>
<evidence type="ECO:0000256" key="1">
    <source>
        <dbReference type="SAM" id="MobiDB-lite"/>
    </source>
</evidence>
<organism evidence="2 3">
    <name type="scientific">Amycolatopsis jiangsuensis</name>
    <dbReference type="NCBI Taxonomy" id="1181879"/>
    <lineage>
        <taxon>Bacteria</taxon>
        <taxon>Bacillati</taxon>
        <taxon>Actinomycetota</taxon>
        <taxon>Actinomycetes</taxon>
        <taxon>Pseudonocardiales</taxon>
        <taxon>Pseudonocardiaceae</taxon>
        <taxon>Amycolatopsis</taxon>
    </lineage>
</organism>
<reference evidence="2 3" key="1">
    <citation type="submission" date="2020-08" db="EMBL/GenBank/DDBJ databases">
        <title>Sequencing the genomes of 1000 actinobacteria strains.</title>
        <authorList>
            <person name="Klenk H.-P."/>
        </authorList>
    </citation>
    <scope>NUCLEOTIDE SEQUENCE [LARGE SCALE GENOMIC DNA]</scope>
    <source>
        <strain evidence="2 3">DSM 45859</strain>
    </source>
</reference>
<comment type="caution">
    <text evidence="2">The sequence shown here is derived from an EMBL/GenBank/DDBJ whole genome shotgun (WGS) entry which is preliminary data.</text>
</comment>
<accession>A0A840J7S8</accession>
<evidence type="ECO:0000313" key="3">
    <source>
        <dbReference type="Proteomes" id="UP000581769"/>
    </source>
</evidence>
<sequence>MAPSHGDALLPRDAPPTARPSLETHSFRSARPLAHSKPAPRHGPALDAVLAHDRPSPGTPPSIKTLVSRDSPDVTLHPTRPDTHTQAARKRTPAQKGGRHRNTARTPPPTHPQANARHPSTPYTRNRLPPRVPVPAARPCRWWGTTRGCAEGPPAPGNARRCLSRRRCTDPPHWHWHTS</sequence>
<dbReference type="EMBL" id="JACHMG010000001">
    <property type="protein sequence ID" value="MBB4689437.1"/>
    <property type="molecule type" value="Genomic_DNA"/>
</dbReference>